<feature type="short sequence motif" description="'HIGH' region" evidence="9">
    <location>
        <begin position="42"/>
        <end position="52"/>
    </location>
</feature>
<proteinExistence type="inferred from homology"/>
<dbReference type="CDD" id="cd00812">
    <property type="entry name" value="LeuRS_core"/>
    <property type="match status" value="1"/>
</dbReference>
<dbReference type="FunFam" id="1.10.730.10:FF:000002">
    <property type="entry name" value="Leucine--tRNA ligase"/>
    <property type="match status" value="1"/>
</dbReference>
<dbReference type="InterPro" id="IPR001412">
    <property type="entry name" value="aa-tRNA-synth_I_CS"/>
</dbReference>
<keyword evidence="16" id="KW-1185">Reference proteome</keyword>
<dbReference type="SUPFAM" id="SSF52374">
    <property type="entry name" value="Nucleotidylyl transferase"/>
    <property type="match status" value="1"/>
</dbReference>
<dbReference type="InterPro" id="IPR009080">
    <property type="entry name" value="tRNAsynth_Ia_anticodon-bd"/>
</dbReference>
<evidence type="ECO:0000256" key="1">
    <source>
        <dbReference type="ARBA" id="ARBA00005594"/>
    </source>
</evidence>
<evidence type="ECO:0000256" key="5">
    <source>
        <dbReference type="ARBA" id="ARBA00022840"/>
    </source>
</evidence>
<reference evidence="15 16" key="1">
    <citation type="journal article" date="2013" name="Environ. Microbiol.">
        <title>Complete genome, catabolic sub-proteomes and key-metabolites of Desulfobacula toluolica Tol2, a marine, aromatic compound-degrading, sulfate-reducing bacterium.</title>
        <authorList>
            <person name="Wohlbrand L."/>
            <person name="Jacob J.H."/>
            <person name="Kube M."/>
            <person name="Mussmann M."/>
            <person name="Jarling R."/>
            <person name="Beck A."/>
            <person name="Amann R."/>
            <person name="Wilkes H."/>
            <person name="Reinhardt R."/>
            <person name="Rabus R."/>
        </authorList>
    </citation>
    <scope>NUCLEOTIDE SEQUENCE [LARGE SCALE GENOMIC DNA]</scope>
    <source>
        <strain evidence="16">DSM 7467 / Tol2</strain>
    </source>
</reference>
<comment type="catalytic activity">
    <reaction evidence="8 9">
        <text>tRNA(Leu) + L-leucine + ATP = L-leucyl-tRNA(Leu) + AMP + diphosphate</text>
        <dbReference type="Rhea" id="RHEA:11688"/>
        <dbReference type="Rhea" id="RHEA-COMP:9613"/>
        <dbReference type="Rhea" id="RHEA-COMP:9622"/>
        <dbReference type="ChEBI" id="CHEBI:30616"/>
        <dbReference type="ChEBI" id="CHEBI:33019"/>
        <dbReference type="ChEBI" id="CHEBI:57427"/>
        <dbReference type="ChEBI" id="CHEBI:78442"/>
        <dbReference type="ChEBI" id="CHEBI:78494"/>
        <dbReference type="ChEBI" id="CHEBI:456215"/>
        <dbReference type="EC" id="6.1.1.4"/>
    </reaction>
</comment>
<dbReference type="GO" id="GO:0005829">
    <property type="term" value="C:cytosol"/>
    <property type="evidence" value="ECO:0007669"/>
    <property type="project" value="TreeGrafter"/>
</dbReference>
<dbReference type="HOGENOM" id="CLU_004427_0_0_7"/>
<feature type="binding site" evidence="9">
    <location>
        <position position="622"/>
    </location>
    <ligand>
        <name>ATP</name>
        <dbReference type="ChEBI" id="CHEBI:30616"/>
    </ligand>
</feature>
<dbReference type="EC" id="6.1.1.4" evidence="9"/>
<dbReference type="NCBIfam" id="TIGR00396">
    <property type="entry name" value="leuS_bact"/>
    <property type="match status" value="1"/>
</dbReference>
<dbReference type="GO" id="GO:0006429">
    <property type="term" value="P:leucyl-tRNA aminoacylation"/>
    <property type="evidence" value="ECO:0007669"/>
    <property type="project" value="UniProtKB-UniRule"/>
</dbReference>
<dbReference type="GO" id="GO:0002161">
    <property type="term" value="F:aminoacyl-tRNA deacylase activity"/>
    <property type="evidence" value="ECO:0007669"/>
    <property type="project" value="InterPro"/>
</dbReference>
<dbReference type="FunFam" id="3.40.50.620:FF:000056">
    <property type="entry name" value="Leucine--tRNA ligase"/>
    <property type="match status" value="1"/>
</dbReference>
<dbReference type="CDD" id="cd07958">
    <property type="entry name" value="Anticodon_Ia_Leu_BEm"/>
    <property type="match status" value="1"/>
</dbReference>
<name>K0NHL0_DESTT</name>
<dbReference type="KEGG" id="dto:TOL2_C22640"/>
<gene>
    <name evidence="9 15" type="primary">leuS</name>
    <name evidence="15" type="ordered locus">TOL2_C22640</name>
</gene>
<dbReference type="HAMAP" id="MF_00049_B">
    <property type="entry name" value="Leu_tRNA_synth_B"/>
    <property type="match status" value="1"/>
</dbReference>
<dbReference type="GO" id="GO:0004823">
    <property type="term" value="F:leucine-tRNA ligase activity"/>
    <property type="evidence" value="ECO:0007669"/>
    <property type="project" value="UniProtKB-UniRule"/>
</dbReference>
<protein>
    <recommendedName>
        <fullName evidence="9">Leucine--tRNA ligase</fullName>
        <ecNumber evidence="9">6.1.1.4</ecNumber>
    </recommendedName>
    <alternativeName>
        <fullName evidence="9">Leucyl-tRNA synthetase</fullName>
        <shortName evidence="9">LeuRS</shortName>
    </alternativeName>
</protein>
<evidence type="ECO:0000256" key="4">
    <source>
        <dbReference type="ARBA" id="ARBA00022741"/>
    </source>
</evidence>
<dbReference type="PANTHER" id="PTHR43740">
    <property type="entry name" value="LEUCYL-TRNA SYNTHETASE"/>
    <property type="match status" value="1"/>
</dbReference>
<dbReference type="FunFam" id="3.40.50.620:FF:000003">
    <property type="entry name" value="Leucine--tRNA ligase"/>
    <property type="match status" value="1"/>
</dbReference>
<evidence type="ECO:0000256" key="2">
    <source>
        <dbReference type="ARBA" id="ARBA00022490"/>
    </source>
</evidence>
<dbReference type="Pfam" id="PF13603">
    <property type="entry name" value="tRNA-synt_1_2"/>
    <property type="match status" value="1"/>
</dbReference>
<evidence type="ECO:0000313" key="16">
    <source>
        <dbReference type="Proteomes" id="UP000007347"/>
    </source>
</evidence>
<sequence>MEERYNPELVEPKWQAYWKENQLFKVTEDPSKEKYYLLEMFPYPSGKIHIGHVRNYTIGDVVVRYKRMKGFNVLHPMGWDAFGMPAENAAIDNNTHPAAWTYSNISAMRAQLKKMGFSYDWDREIATCRPEYYKWEQWLFLKMLEKGMAYRKESYVNWCEKCQTVLANEQVEQDKCWRCSRPVQQKKLWQWFFKITDYAQDLLVHCDQLPGWPDKVTVMQKNWIGRSVGSELKFKIHGRDEDLVVFTTRPDTVFGATFMCLAPEHPLVESLSKGTKTQDEVAAFVKKVSSQERSAEGIEKYEKEGVFTGAYCINPATLEKIPIYTANFVLMEYGTGAIMSVPAGDQRDFDFARKYGLEIRVVVQPEGEELDGNTMPEAFTGSGVMVNSGEFNGLDSTKAMDVMTDWLEEKGRGKKTVSYRLRDWGISRQRFWGAPIPVIHCPDCGVVPVPEADLPIRLPEDANLLEKGGSPLPTLDFFAKATCPACGRQDAKRDTDTMDTFVESSWYYLRYCSPRYEKGMFDPEAVKYWAPVDQYIGGVEHAVLHLLYSRYFMRVLHTLGMIDFKEPFTRLLTQGMVCKETMTCPDHGFLFPEEAVKNDDGKLVCTRCNSDVEVGRVIKMSKSKKNVVDPNELLEKYGADVTRLFSLFAAPPERDLEWNEDGVEGSNRFVNRVWRFVLEWLEKIDGIEPFNGSACDLASKQAKDLYIKANQTIKKVTEDIDKSFHFNTAISAVMELVNDLYAIDPDCVDDEVKKVILFSIENILLLLSPIIPHFCEELYEKLGKTGSILEQPWPEYRKDSLETDEVLVIVQVNGKLRSKFKIGSDTEDAVVKETALADEKIKKYMGDKQPKKIIVIKKKQTLVNIVI</sequence>
<organism evidence="15 16">
    <name type="scientific">Desulfobacula toluolica (strain DSM 7467 / Tol2)</name>
    <dbReference type="NCBI Taxonomy" id="651182"/>
    <lineage>
        <taxon>Bacteria</taxon>
        <taxon>Pseudomonadati</taxon>
        <taxon>Thermodesulfobacteriota</taxon>
        <taxon>Desulfobacteria</taxon>
        <taxon>Desulfobacterales</taxon>
        <taxon>Desulfobacteraceae</taxon>
        <taxon>Desulfobacula</taxon>
    </lineage>
</organism>
<keyword evidence="7 9" id="KW-0030">Aminoacyl-tRNA synthetase</keyword>
<dbReference type="Gene3D" id="3.40.50.620">
    <property type="entry name" value="HUPs"/>
    <property type="match status" value="2"/>
</dbReference>
<evidence type="ECO:0000256" key="3">
    <source>
        <dbReference type="ARBA" id="ARBA00022598"/>
    </source>
</evidence>
<dbReference type="InterPro" id="IPR014729">
    <property type="entry name" value="Rossmann-like_a/b/a_fold"/>
</dbReference>
<feature type="domain" description="Aminoacyl-tRNA synthetase class Ia" evidence="11">
    <location>
        <begin position="421"/>
        <end position="579"/>
    </location>
</feature>
<dbReference type="Gene3D" id="1.10.730.10">
    <property type="entry name" value="Isoleucyl-tRNA Synthetase, Domain 1"/>
    <property type="match status" value="1"/>
</dbReference>
<dbReference type="InterPro" id="IPR002300">
    <property type="entry name" value="aa-tRNA-synth_Ia"/>
</dbReference>
<feature type="domain" description="Leucyl-tRNA synthetase editing" evidence="14">
    <location>
        <begin position="221"/>
        <end position="408"/>
    </location>
</feature>
<feature type="domain" description="Aminoacyl-tRNA synthetase class Ia" evidence="11">
    <location>
        <begin position="619"/>
        <end position="658"/>
    </location>
</feature>
<dbReference type="PRINTS" id="PR00985">
    <property type="entry name" value="TRNASYNTHLEU"/>
</dbReference>
<dbReference type="Pfam" id="PF00133">
    <property type="entry name" value="tRNA-synt_1"/>
    <property type="match status" value="2"/>
</dbReference>
<evidence type="ECO:0000259" key="14">
    <source>
        <dbReference type="Pfam" id="PF13603"/>
    </source>
</evidence>
<keyword evidence="6 9" id="KW-0648">Protein biosynthesis</keyword>
<keyword evidence="3 9" id="KW-0436">Ligase</keyword>
<evidence type="ECO:0000256" key="7">
    <source>
        <dbReference type="ARBA" id="ARBA00023146"/>
    </source>
</evidence>
<keyword evidence="4 9" id="KW-0547">Nucleotide-binding</keyword>
<evidence type="ECO:0000259" key="11">
    <source>
        <dbReference type="Pfam" id="PF00133"/>
    </source>
</evidence>
<keyword evidence="2 9" id="KW-0963">Cytoplasm</keyword>
<evidence type="ECO:0000256" key="10">
    <source>
        <dbReference type="RuleBase" id="RU363035"/>
    </source>
</evidence>
<feature type="domain" description="Methionyl/Valyl/Leucyl/Isoleucyl-tRNA synthetase anticodon-binding" evidence="12">
    <location>
        <begin position="705"/>
        <end position="830"/>
    </location>
</feature>
<evidence type="ECO:0000259" key="13">
    <source>
        <dbReference type="Pfam" id="PF09334"/>
    </source>
</evidence>
<dbReference type="EMBL" id="FO203503">
    <property type="protein sequence ID" value="CCK80425.1"/>
    <property type="molecule type" value="Genomic_DNA"/>
</dbReference>
<dbReference type="InterPro" id="IPR009008">
    <property type="entry name" value="Val/Leu/Ile-tRNA-synth_edit"/>
</dbReference>
<evidence type="ECO:0000256" key="8">
    <source>
        <dbReference type="ARBA" id="ARBA00047469"/>
    </source>
</evidence>
<dbReference type="GO" id="GO:0005524">
    <property type="term" value="F:ATP binding"/>
    <property type="evidence" value="ECO:0007669"/>
    <property type="project" value="UniProtKB-UniRule"/>
</dbReference>
<dbReference type="Pfam" id="PF09334">
    <property type="entry name" value="tRNA-synt_1g"/>
    <property type="match status" value="1"/>
</dbReference>
<evidence type="ECO:0000256" key="9">
    <source>
        <dbReference type="HAMAP-Rule" id="MF_00049"/>
    </source>
</evidence>
<dbReference type="InterPro" id="IPR015413">
    <property type="entry name" value="Methionyl/Leucyl_tRNA_Synth"/>
</dbReference>
<dbReference type="PATRIC" id="fig|651182.5.peg.2678"/>
<dbReference type="OrthoDB" id="9810365at2"/>
<dbReference type="SUPFAM" id="SSF50677">
    <property type="entry name" value="ValRS/IleRS/LeuRS editing domain"/>
    <property type="match status" value="1"/>
</dbReference>
<evidence type="ECO:0000259" key="12">
    <source>
        <dbReference type="Pfam" id="PF08264"/>
    </source>
</evidence>
<keyword evidence="5 9" id="KW-0067">ATP-binding</keyword>
<dbReference type="PANTHER" id="PTHR43740:SF2">
    <property type="entry name" value="LEUCINE--TRNA LIGASE, MITOCHONDRIAL"/>
    <property type="match status" value="1"/>
</dbReference>
<dbReference type="Proteomes" id="UP000007347">
    <property type="component" value="Chromosome"/>
</dbReference>
<dbReference type="STRING" id="651182.TOL2_C22640"/>
<feature type="domain" description="Methionyl/Leucyl tRNA synthetase" evidence="13">
    <location>
        <begin position="41"/>
        <end position="182"/>
    </location>
</feature>
<dbReference type="InterPro" id="IPR013155">
    <property type="entry name" value="M/V/L/I-tRNA-synth_anticd-bd"/>
</dbReference>
<dbReference type="InterPro" id="IPR025709">
    <property type="entry name" value="Leu_tRNA-synth_edit"/>
</dbReference>
<evidence type="ECO:0000313" key="15">
    <source>
        <dbReference type="EMBL" id="CCK80425.1"/>
    </source>
</evidence>
<dbReference type="InterPro" id="IPR002302">
    <property type="entry name" value="Leu-tRNA-ligase"/>
</dbReference>
<dbReference type="Pfam" id="PF08264">
    <property type="entry name" value="Anticodon_1"/>
    <property type="match status" value="1"/>
</dbReference>
<dbReference type="PROSITE" id="PS00178">
    <property type="entry name" value="AA_TRNA_LIGASE_I"/>
    <property type="match status" value="1"/>
</dbReference>
<comment type="subcellular location">
    <subcellularLocation>
        <location evidence="9">Cytoplasm</location>
    </subcellularLocation>
</comment>
<feature type="short sequence motif" description="'KMSKS' region" evidence="9">
    <location>
        <begin position="619"/>
        <end position="623"/>
    </location>
</feature>
<dbReference type="AlphaFoldDB" id="K0NHL0"/>
<evidence type="ECO:0000256" key="6">
    <source>
        <dbReference type="ARBA" id="ARBA00022917"/>
    </source>
</evidence>
<dbReference type="RefSeq" id="WP_014957737.1">
    <property type="nucleotide sequence ID" value="NC_018645.1"/>
</dbReference>
<accession>K0NHL0</accession>
<comment type="similarity">
    <text evidence="1 9 10">Belongs to the class-I aminoacyl-tRNA synthetase family.</text>
</comment>
<dbReference type="SUPFAM" id="SSF47323">
    <property type="entry name" value="Anticodon-binding domain of a subclass of class I aminoacyl-tRNA synthetases"/>
    <property type="match status" value="1"/>
</dbReference>